<feature type="compositionally biased region" description="Basic and acidic residues" evidence="2">
    <location>
        <begin position="639"/>
        <end position="650"/>
    </location>
</feature>
<dbReference type="InterPro" id="IPR012934">
    <property type="entry name" value="Znf_AD"/>
</dbReference>
<feature type="compositionally biased region" description="Basic and acidic residues" evidence="2">
    <location>
        <begin position="784"/>
        <end position="832"/>
    </location>
</feature>
<feature type="compositionally biased region" description="Basic and acidic residues" evidence="2">
    <location>
        <begin position="841"/>
        <end position="857"/>
    </location>
</feature>
<dbReference type="SMART" id="SM00868">
    <property type="entry name" value="zf-AD"/>
    <property type="match status" value="2"/>
</dbReference>
<dbReference type="KEGG" id="hst:105182579"/>
<dbReference type="OrthoDB" id="7683467at2759"/>
<feature type="region of interest" description="Disordered" evidence="2">
    <location>
        <begin position="344"/>
        <end position="363"/>
    </location>
</feature>
<accession>E2BGM2</accession>
<protein>
    <recommendedName>
        <fullName evidence="3">C2H2-type domain-containing protein</fullName>
    </recommendedName>
</protein>
<feature type="compositionally biased region" description="Polar residues" evidence="2">
    <location>
        <begin position="487"/>
        <end position="497"/>
    </location>
</feature>
<feature type="compositionally biased region" description="Polar residues" evidence="2">
    <location>
        <begin position="429"/>
        <end position="464"/>
    </location>
</feature>
<feature type="compositionally biased region" description="Polar residues" evidence="2">
    <location>
        <begin position="410"/>
        <end position="419"/>
    </location>
</feature>
<feature type="region of interest" description="Disordered" evidence="2">
    <location>
        <begin position="202"/>
        <end position="224"/>
    </location>
</feature>
<feature type="compositionally biased region" description="Basic and acidic residues" evidence="2">
    <location>
        <begin position="878"/>
        <end position="889"/>
    </location>
</feature>
<organism evidence="5">
    <name type="scientific">Harpegnathos saltator</name>
    <name type="common">Jerdon's jumping ant</name>
    <dbReference type="NCBI Taxonomy" id="610380"/>
    <lineage>
        <taxon>Eukaryota</taxon>
        <taxon>Metazoa</taxon>
        <taxon>Ecdysozoa</taxon>
        <taxon>Arthropoda</taxon>
        <taxon>Hexapoda</taxon>
        <taxon>Insecta</taxon>
        <taxon>Pterygota</taxon>
        <taxon>Neoptera</taxon>
        <taxon>Endopterygota</taxon>
        <taxon>Hymenoptera</taxon>
        <taxon>Apocrita</taxon>
        <taxon>Aculeata</taxon>
        <taxon>Formicoidea</taxon>
        <taxon>Formicidae</taxon>
        <taxon>Ponerinae</taxon>
        <taxon>Ponerini</taxon>
        <taxon>Harpegnathos</taxon>
    </lineage>
</organism>
<feature type="compositionally biased region" description="Polar residues" evidence="2">
    <location>
        <begin position="385"/>
        <end position="402"/>
    </location>
</feature>
<feature type="domain" description="C2H2-type" evidence="3">
    <location>
        <begin position="540"/>
        <end position="567"/>
    </location>
</feature>
<dbReference type="PROSITE" id="PS50157">
    <property type="entry name" value="ZINC_FINGER_C2H2_2"/>
    <property type="match status" value="1"/>
</dbReference>
<feature type="compositionally biased region" description="Basic and acidic residues" evidence="2">
    <location>
        <begin position="498"/>
        <end position="511"/>
    </location>
</feature>
<dbReference type="OMA" id="ICHKCAY"/>
<keyword evidence="5" id="KW-1185">Reference proteome</keyword>
<feature type="compositionally biased region" description="Polar residues" evidence="2">
    <location>
        <begin position="606"/>
        <end position="624"/>
    </location>
</feature>
<feature type="compositionally biased region" description="Low complexity" evidence="2">
    <location>
        <begin position="671"/>
        <end position="692"/>
    </location>
</feature>
<keyword evidence="1" id="KW-0479">Metal-binding</keyword>
<reference evidence="4 5" key="1">
    <citation type="journal article" date="2010" name="Science">
        <title>Genomic comparison of the ants Camponotus floridanus and Harpegnathos saltator.</title>
        <authorList>
            <person name="Bonasio R."/>
            <person name="Zhang G."/>
            <person name="Ye C."/>
            <person name="Mutti N.S."/>
            <person name="Fang X."/>
            <person name="Qin N."/>
            <person name="Donahue G."/>
            <person name="Yang P."/>
            <person name="Li Q."/>
            <person name="Li C."/>
            <person name="Zhang P."/>
            <person name="Huang Z."/>
            <person name="Berger S.L."/>
            <person name="Reinberg D."/>
            <person name="Wang J."/>
            <person name="Liebig J."/>
        </authorList>
    </citation>
    <scope>NUCLEOTIDE SEQUENCE [LARGE SCALE GENOMIC DNA]</scope>
    <source>
        <strain evidence="4 5">R22 G/1</strain>
    </source>
</reference>
<dbReference type="GO" id="GO:0008270">
    <property type="term" value="F:zinc ion binding"/>
    <property type="evidence" value="ECO:0007669"/>
    <property type="project" value="UniProtKB-KW"/>
</dbReference>
<dbReference type="Proteomes" id="UP000008237">
    <property type="component" value="Unassembled WGS sequence"/>
</dbReference>
<evidence type="ECO:0000256" key="1">
    <source>
        <dbReference type="PROSITE-ProRule" id="PRU00042"/>
    </source>
</evidence>
<dbReference type="InParanoid" id="E2BGM2"/>
<evidence type="ECO:0000313" key="4">
    <source>
        <dbReference type="EMBL" id="EFN85150.1"/>
    </source>
</evidence>
<dbReference type="InterPro" id="IPR013087">
    <property type="entry name" value="Znf_C2H2_type"/>
</dbReference>
<dbReference type="PROSITE" id="PS00028">
    <property type="entry name" value="ZINC_FINGER_C2H2_1"/>
    <property type="match status" value="1"/>
</dbReference>
<proteinExistence type="predicted"/>
<name>E2BGM2_HARSA</name>
<evidence type="ECO:0000313" key="5">
    <source>
        <dbReference type="Proteomes" id="UP000008237"/>
    </source>
</evidence>
<feature type="region of interest" description="Disordered" evidence="2">
    <location>
        <begin position="585"/>
        <end position="889"/>
    </location>
</feature>
<dbReference type="GO" id="GO:0005634">
    <property type="term" value="C:nucleus"/>
    <property type="evidence" value="ECO:0007669"/>
    <property type="project" value="InterPro"/>
</dbReference>
<gene>
    <name evidence="4" type="ORF">EAI_01234</name>
</gene>
<dbReference type="EMBL" id="GL448193">
    <property type="protein sequence ID" value="EFN85150.1"/>
    <property type="molecule type" value="Genomic_DNA"/>
</dbReference>
<dbReference type="AlphaFoldDB" id="E2BGM2"/>
<evidence type="ECO:0000256" key="2">
    <source>
        <dbReference type="SAM" id="MobiDB-lite"/>
    </source>
</evidence>
<evidence type="ECO:0000259" key="3">
    <source>
        <dbReference type="PROSITE" id="PS50157"/>
    </source>
</evidence>
<keyword evidence="1" id="KW-0862">Zinc</keyword>
<feature type="compositionally biased region" description="Basic and acidic residues" evidence="2">
    <location>
        <begin position="745"/>
        <end position="766"/>
    </location>
</feature>
<keyword evidence="1" id="KW-0863">Zinc-finger</keyword>
<feature type="compositionally biased region" description="Basic and acidic residues" evidence="2">
    <location>
        <begin position="695"/>
        <end position="726"/>
    </location>
</feature>
<sequence>MVRCYCFLCASDDGVFLEITLESVRVAFGGQIEACLSTKVNKTIELSNKICYKCAYELDQCAKFLQKSKKLEDAAKFPKNKTQVPHCSLCLESVESGHIFDITEDNRSVFSPLQKIRKIFDEEFARKINNSKLVCLVCRYNLDVLYDLKKLHEQSVNNLEALVNDELDYSGFPKVYTDVVNRKTTITTFPETTIYGLISSDSDSGSDMARSKSRRKLSDKSLRNKSRNIVHSKVRIKQSIKNNIREKSQVDVKSKDRRCDSCNNSVANGKDMYRFYQTGNIVCKSCWITMDPNKSKQKRHTYNSSAETKLCTVCLTDVLNEGSHNGDNMNKIDNKKAKTVYVVSDDSSQNEDKGPSTLSQIGSKSIANGSTAIRSRKRLIDSDVESTPSKLQKMSVSMTTRSAKALSDLDQPSTSFQNQQERKRKVVTDWSSDSDYQETSDMKSKLTTRSGKQISSSKQALSSTSEEDVNRRISMRQKGFTSKEITKNASTPVASTADTKKPEAEKRETRNRTRSVSISSKEMTPPVEFKSPKFVLPQEYTCDKCDEKFDTKLAHTEHKLTHLKQLKLNLERVNVMNWKKGELEVASQEDETISAEGAETGETALTDKSQLGNQSEEININPNDTIDDEDVRNKHKKDCKKDDEAEKSAAEENESQEDESTKAQIEEETTTSESQQSADATTVSNETTAAAEVNEENKENRDTKIVMNEKVDALQDQGDEARKDEPSSATVEDTVDIAENQEVSNGEKEDEGAKVNKDSTDLKDCSEEAPAAEKEEDTVESDTLNDKTIEDNKNKDDTTEYNKNYDENLENKLEDSRKDDEDKITKTVDQDIKPCVNLPDDSQKKSLKKSEEKDKVMPDISNETLNDEEDLTIKNPKKRQDAVDKENAETEKVITDIEKIDDNAKNTTKSNILHCETLDDVTLDDETLDDDTLIVEDSEIVAELEDIEEIEEIEEVGEVEEVEEVETVGDVEEVEDVATDMMDISEEALVKSKKGVTKETVMTCDLTTEEETPTVEENDIEKLIEENSTECEVQEKNKNRSDVSENLNNISMDTSAEIMDEVFDLAAAEVQKRKDNNDAKINSEEDIEMETLENISREIRNSADMPSLDPVGAISINDEDVIMRLN</sequence>
<feature type="region of interest" description="Disordered" evidence="2">
    <location>
        <begin position="382"/>
        <end position="524"/>
    </location>
</feature>
<dbReference type="STRING" id="610380.E2BGM2"/>